<dbReference type="InterPro" id="IPR041599">
    <property type="entry name" value="Gp138_N"/>
</dbReference>
<protein>
    <submittedName>
        <fullName evidence="2">Phage baseplate assembly protein V</fullName>
    </submittedName>
</protein>
<gene>
    <name evidence="2" type="ORF">HMPREF0201_03533</name>
</gene>
<dbReference type="Proteomes" id="UP000014585">
    <property type="component" value="Unassembled WGS sequence"/>
</dbReference>
<comment type="caution">
    <text evidence="2">The sequence shown here is derived from an EMBL/GenBank/DDBJ whole genome shotgun (WGS) entry which is preliminary data.</text>
</comment>
<dbReference type="STRING" id="566551.HMPREF0201_03533"/>
<dbReference type="InterPro" id="IPR044033">
    <property type="entry name" value="GpV-like_apex"/>
</dbReference>
<dbReference type="InterPro" id="IPR037026">
    <property type="entry name" value="Vgr_OB-fold_dom_sf"/>
</dbReference>
<reference evidence="2 3" key="1">
    <citation type="submission" date="2013-04" db="EMBL/GenBank/DDBJ databases">
        <authorList>
            <person name="Weinstock G."/>
            <person name="Sodergren E."/>
            <person name="Lobos E.A."/>
            <person name="Fulton L."/>
            <person name="Fulton R."/>
            <person name="Courtney L."/>
            <person name="Fronick C."/>
            <person name="O'Laughlin M."/>
            <person name="Godfrey J."/>
            <person name="Wilson R.M."/>
            <person name="Miner T."/>
            <person name="Farmer C."/>
            <person name="Delehaunty K."/>
            <person name="Cordes M."/>
            <person name="Minx P."/>
            <person name="Tomlinson C."/>
            <person name="Chen J."/>
            <person name="Wollam A."/>
            <person name="Pepin K.H."/>
            <person name="Palsikar V.B."/>
            <person name="Zhang X."/>
            <person name="Suruliraj S."/>
            <person name="Perna N.T."/>
            <person name="Plunkett G."/>
            <person name="Warren W."/>
            <person name="Mitreva M."/>
            <person name="Mardis E.R."/>
            <person name="Wilson R.K."/>
        </authorList>
    </citation>
    <scope>NUCLEOTIDE SEQUENCE [LARGE SCALE GENOMIC DNA]</scope>
    <source>
        <strain evidence="2 3">DSM 4568</strain>
    </source>
</reference>
<dbReference type="Pfam" id="PF18946">
    <property type="entry name" value="Apex"/>
    <property type="match status" value="1"/>
</dbReference>
<dbReference type="HOGENOM" id="CLU_098186_0_0_6"/>
<accession>S3IRT8</accession>
<proteinExistence type="predicted"/>
<evidence type="ECO:0000259" key="1">
    <source>
        <dbReference type="Pfam" id="PF18352"/>
    </source>
</evidence>
<feature type="domain" description="Phage protein Gp138 N-terminal" evidence="1">
    <location>
        <begin position="32"/>
        <end position="133"/>
    </location>
</feature>
<organism evidence="2 3">
    <name type="scientific">Cedecea davisae DSM 4568</name>
    <dbReference type="NCBI Taxonomy" id="566551"/>
    <lineage>
        <taxon>Bacteria</taxon>
        <taxon>Pseudomonadati</taxon>
        <taxon>Pseudomonadota</taxon>
        <taxon>Gammaproteobacteria</taxon>
        <taxon>Enterobacterales</taxon>
        <taxon>Enterobacteriaceae</taxon>
        <taxon>Cedecea</taxon>
    </lineage>
</organism>
<sequence length="228" mass="23272">MMALTTTALSGELADTLAASRAALSNDLRVALPGIIQSFDPVSLTCEVAPAIRGAQMASDGAVSSVAYPLLVDVPVIFPHGGGCSLTFPLKKGDECLVIFADRAIDFWWQNGGIQEPVDARQHSLSDAFLLPGPQSQAKKIGGISSTAVQLRSEDGKAFVELDPTSHGITLNTPGALNATAATVTLTGEVNIKGNVTVSGDVTASGISLAKHRHGGVQSGGSNTGAPV</sequence>
<dbReference type="Gene3D" id="2.40.50.230">
    <property type="entry name" value="Gp5 N-terminal domain"/>
    <property type="match status" value="1"/>
</dbReference>
<dbReference type="EMBL" id="ATDT01000031">
    <property type="protein sequence ID" value="EPF15296.1"/>
    <property type="molecule type" value="Genomic_DNA"/>
</dbReference>
<evidence type="ECO:0000313" key="3">
    <source>
        <dbReference type="Proteomes" id="UP000014585"/>
    </source>
</evidence>
<dbReference type="Pfam" id="PF18352">
    <property type="entry name" value="Gp138_N"/>
    <property type="match status" value="1"/>
</dbReference>
<name>S3IRT8_9ENTR</name>
<dbReference type="AlphaFoldDB" id="S3IRT8"/>
<evidence type="ECO:0000313" key="2">
    <source>
        <dbReference type="EMBL" id="EPF15296.1"/>
    </source>
</evidence>
<dbReference type="PATRIC" id="fig|566551.4.peg.3223"/>